<accession>A0A6I4VZZ6</accession>
<sequence length="74" mass="7139">MAKVKKVDSLKNQAKDKIDAAKTKAVEIGKTVAKGAAAAAGGAIAGGAVDGISATTGAVVGAAVYVVAKKKKNS</sequence>
<reference evidence="1 2" key="1">
    <citation type="submission" date="2019-12" db="EMBL/GenBank/DDBJ databases">
        <title>Whole-genome analyses of novel actinobacteria.</title>
        <authorList>
            <person name="Sahin N."/>
            <person name="Saygin H."/>
        </authorList>
    </citation>
    <scope>NUCLEOTIDE SEQUENCE [LARGE SCALE GENOMIC DNA]</scope>
    <source>
        <strain evidence="1 2">KC615</strain>
    </source>
</reference>
<name>A0A6I4VZZ6_9BACL</name>
<comment type="caution">
    <text evidence="1">The sequence shown here is derived from an EMBL/GenBank/DDBJ whole genome shotgun (WGS) entry which is preliminary data.</text>
</comment>
<dbReference type="EMBL" id="WUUL01000004">
    <property type="protein sequence ID" value="MXQ53642.1"/>
    <property type="molecule type" value="Genomic_DNA"/>
</dbReference>
<protein>
    <submittedName>
        <fullName evidence="1">ComC/BlpC family peptide pheromone/bacteriocin</fullName>
    </submittedName>
</protein>
<gene>
    <name evidence="1" type="ORF">GSM42_07840</name>
</gene>
<dbReference type="RefSeq" id="WP_160800997.1">
    <property type="nucleotide sequence ID" value="NZ_WUUL01000004.1"/>
</dbReference>
<dbReference type="Proteomes" id="UP000430692">
    <property type="component" value="Unassembled WGS sequence"/>
</dbReference>
<dbReference type="AlphaFoldDB" id="A0A6I4VZZ6"/>
<keyword evidence="2" id="KW-1185">Reference proteome</keyword>
<evidence type="ECO:0000313" key="1">
    <source>
        <dbReference type="EMBL" id="MXQ53642.1"/>
    </source>
</evidence>
<organism evidence="1 2">
    <name type="scientific">Shimazuella alba</name>
    <dbReference type="NCBI Taxonomy" id="2690964"/>
    <lineage>
        <taxon>Bacteria</taxon>
        <taxon>Bacillati</taxon>
        <taxon>Bacillota</taxon>
        <taxon>Bacilli</taxon>
        <taxon>Bacillales</taxon>
        <taxon>Thermoactinomycetaceae</taxon>
        <taxon>Shimazuella</taxon>
    </lineage>
</organism>
<evidence type="ECO:0000313" key="2">
    <source>
        <dbReference type="Proteomes" id="UP000430692"/>
    </source>
</evidence>
<proteinExistence type="predicted"/>